<dbReference type="KEGG" id="pda:108511172"/>
<accession>A0A8B8J2B8</accession>
<dbReference type="OrthoDB" id="786922at2759"/>
<feature type="region of interest" description="Disordered" evidence="1">
    <location>
        <begin position="54"/>
        <end position="88"/>
    </location>
</feature>
<feature type="transmembrane region" description="Helical" evidence="2">
    <location>
        <begin position="12"/>
        <end position="34"/>
    </location>
</feature>
<sequence>MIHSLRRRQGVVSCSWVIVVFLMQLVFLHSTMLAEDARASAFLDLAPLSAAPSGPVMYDSRDNHENEDDLVGADKREVPTGANPLHNR</sequence>
<evidence type="ECO:0000313" key="4">
    <source>
        <dbReference type="RefSeq" id="XP_026659125.1"/>
    </source>
</evidence>
<gene>
    <name evidence="4" type="primary">LOC108511172</name>
</gene>
<organism evidence="3 4">
    <name type="scientific">Phoenix dactylifera</name>
    <name type="common">Date palm</name>
    <dbReference type="NCBI Taxonomy" id="42345"/>
    <lineage>
        <taxon>Eukaryota</taxon>
        <taxon>Viridiplantae</taxon>
        <taxon>Streptophyta</taxon>
        <taxon>Embryophyta</taxon>
        <taxon>Tracheophyta</taxon>
        <taxon>Spermatophyta</taxon>
        <taxon>Magnoliopsida</taxon>
        <taxon>Liliopsida</taxon>
        <taxon>Arecaceae</taxon>
        <taxon>Coryphoideae</taxon>
        <taxon>Phoeniceae</taxon>
        <taxon>Phoenix</taxon>
    </lineage>
</organism>
<protein>
    <submittedName>
        <fullName evidence="4">Uncharacterized protein LOC108511172</fullName>
    </submittedName>
</protein>
<evidence type="ECO:0000313" key="3">
    <source>
        <dbReference type="Proteomes" id="UP000228380"/>
    </source>
</evidence>
<dbReference type="Proteomes" id="UP000228380">
    <property type="component" value="Unplaced"/>
</dbReference>
<evidence type="ECO:0000256" key="1">
    <source>
        <dbReference type="SAM" id="MobiDB-lite"/>
    </source>
</evidence>
<dbReference type="PANTHER" id="PTHR34545">
    <property type="entry name" value="CLAVATA3/ESR (CLE)-RELATED PROTEIN 22"/>
    <property type="match status" value="1"/>
</dbReference>
<keyword evidence="2" id="KW-1133">Transmembrane helix</keyword>
<keyword evidence="2" id="KW-0812">Transmembrane</keyword>
<keyword evidence="3" id="KW-1185">Reference proteome</keyword>
<keyword evidence="2" id="KW-0472">Membrane</keyword>
<proteinExistence type="predicted"/>
<dbReference type="RefSeq" id="XP_026659125.1">
    <property type="nucleotide sequence ID" value="XM_026803324.2"/>
</dbReference>
<evidence type="ECO:0000256" key="2">
    <source>
        <dbReference type="SAM" id="Phobius"/>
    </source>
</evidence>
<dbReference type="PANTHER" id="PTHR34545:SF7">
    <property type="entry name" value="CLAVATA3_ESR (CLE)-RELATED PROTEIN 16"/>
    <property type="match status" value="1"/>
</dbReference>
<dbReference type="AlphaFoldDB" id="A0A8B8J2B8"/>
<dbReference type="InterPro" id="IPR033249">
    <property type="entry name" value="CLE_plant"/>
</dbReference>
<name>A0A8B8J2B8_PHODC</name>
<reference evidence="4" key="1">
    <citation type="submission" date="2025-08" db="UniProtKB">
        <authorList>
            <consortium name="RefSeq"/>
        </authorList>
    </citation>
    <scope>IDENTIFICATION</scope>
    <source>
        <tissue evidence="4">Young leaves</tissue>
    </source>
</reference>
<dbReference type="GeneID" id="108511172"/>
<dbReference type="GO" id="GO:0048731">
    <property type="term" value="P:system development"/>
    <property type="evidence" value="ECO:0007669"/>
    <property type="project" value="InterPro"/>
</dbReference>